<organism evidence="6 7">
    <name type="scientific">Micromonospora narathiwatensis</name>
    <dbReference type="NCBI Taxonomy" id="299146"/>
    <lineage>
        <taxon>Bacteria</taxon>
        <taxon>Bacillati</taxon>
        <taxon>Actinomycetota</taxon>
        <taxon>Actinomycetes</taxon>
        <taxon>Micromonosporales</taxon>
        <taxon>Micromonosporaceae</taxon>
        <taxon>Micromonospora</taxon>
    </lineage>
</organism>
<evidence type="ECO:0000313" key="7">
    <source>
        <dbReference type="Proteomes" id="UP000198765"/>
    </source>
</evidence>
<evidence type="ECO:0000256" key="1">
    <source>
        <dbReference type="ARBA" id="ARBA00004496"/>
    </source>
</evidence>
<name>A0A1A8ZF50_9ACTN</name>
<comment type="subcellular location">
    <subcellularLocation>
        <location evidence="1">Cytoplasm</location>
    </subcellularLocation>
</comment>
<sequence length="274" mass="27944">MPVAQAPTGHPLDTAGAVSARTGSDAPATIRPSPIAVDLGSGQLRIRLGGHEPLTTLVADRSARRHPLVRRGRLIDGRGCVTALSQLLRQHRVGVPARPLVVVCRPLLATTADQDTTRRVLDAVFAPARLLFIDTVRAAAIGAGAGAGTLLVADVGAQLTEVAVLRDSQVVAGRRANLGTGDLADRATVDVLADRLARLLRDLTHGPQAVPGATAALARGLVLVGDGATRPDLRDRLAAMTGAPVHRAAGPRTAALTGASLAAAAAARHPAVGD</sequence>
<evidence type="ECO:0000256" key="2">
    <source>
        <dbReference type="ARBA" id="ARBA00022490"/>
    </source>
</evidence>
<dbReference type="InterPro" id="IPR056546">
    <property type="entry name" value="MreB_MamK-like"/>
</dbReference>
<dbReference type="PATRIC" id="fig|299146.4.peg.1611"/>
<keyword evidence="3" id="KW-0547">Nucleotide-binding</keyword>
<accession>A0A1A8ZF50</accession>
<reference evidence="6 7" key="1">
    <citation type="submission" date="2016-06" db="EMBL/GenBank/DDBJ databases">
        <authorList>
            <person name="Kjaerup R.B."/>
            <person name="Dalgaard T.S."/>
            <person name="Juul-Madsen H.R."/>
        </authorList>
    </citation>
    <scope>NUCLEOTIDE SEQUENCE [LARGE SCALE GENOMIC DNA]</scope>
    <source>
        <strain evidence="6 7">DSM 45248</strain>
    </source>
</reference>
<dbReference type="GO" id="GO:0005524">
    <property type="term" value="F:ATP binding"/>
    <property type="evidence" value="ECO:0007669"/>
    <property type="project" value="UniProtKB-KW"/>
</dbReference>
<dbReference type="Gene3D" id="3.30.420.40">
    <property type="match status" value="1"/>
</dbReference>
<proteinExistence type="predicted"/>
<gene>
    <name evidence="6" type="ORF">GA0070621_1566</name>
</gene>
<keyword evidence="4" id="KW-0067">ATP-binding</keyword>
<keyword evidence="7" id="KW-1185">Reference proteome</keyword>
<dbReference type="OrthoDB" id="4323471at2"/>
<dbReference type="EMBL" id="LT594324">
    <property type="protein sequence ID" value="SBT42628.1"/>
    <property type="molecule type" value="Genomic_DNA"/>
</dbReference>
<dbReference type="Pfam" id="PF06723">
    <property type="entry name" value="MreB_Mbl"/>
    <property type="match status" value="1"/>
</dbReference>
<dbReference type="Proteomes" id="UP000198765">
    <property type="component" value="Chromosome I"/>
</dbReference>
<evidence type="ECO:0000256" key="3">
    <source>
        <dbReference type="ARBA" id="ARBA00022741"/>
    </source>
</evidence>
<dbReference type="SUPFAM" id="SSF53067">
    <property type="entry name" value="Actin-like ATPase domain"/>
    <property type="match status" value="1"/>
</dbReference>
<evidence type="ECO:0000256" key="4">
    <source>
        <dbReference type="ARBA" id="ARBA00022840"/>
    </source>
</evidence>
<protein>
    <submittedName>
        <fullName evidence="6">Rod shape-determining protein MreB</fullName>
    </submittedName>
</protein>
<feature type="region of interest" description="Disordered" evidence="5">
    <location>
        <begin position="1"/>
        <end position="32"/>
    </location>
</feature>
<dbReference type="GO" id="GO:0005737">
    <property type="term" value="C:cytoplasm"/>
    <property type="evidence" value="ECO:0007669"/>
    <property type="project" value="UniProtKB-SubCell"/>
</dbReference>
<evidence type="ECO:0000256" key="5">
    <source>
        <dbReference type="SAM" id="MobiDB-lite"/>
    </source>
</evidence>
<dbReference type="PANTHER" id="PTHR42749:SF1">
    <property type="entry name" value="CELL SHAPE-DETERMINING PROTEIN MREB"/>
    <property type="match status" value="1"/>
</dbReference>
<keyword evidence="2" id="KW-0963">Cytoplasm</keyword>
<evidence type="ECO:0000313" key="6">
    <source>
        <dbReference type="EMBL" id="SBT42628.1"/>
    </source>
</evidence>
<dbReference type="PANTHER" id="PTHR42749">
    <property type="entry name" value="CELL SHAPE-DETERMINING PROTEIN MREB"/>
    <property type="match status" value="1"/>
</dbReference>
<dbReference type="RefSeq" id="WP_091192675.1">
    <property type="nucleotide sequence ID" value="NZ_LT594324.1"/>
</dbReference>
<dbReference type="InterPro" id="IPR043129">
    <property type="entry name" value="ATPase_NBD"/>
</dbReference>
<dbReference type="AlphaFoldDB" id="A0A1A8ZF50"/>